<dbReference type="EMBL" id="CP042345">
    <property type="protein sequence ID" value="QEA15212.1"/>
    <property type="molecule type" value="Genomic_DNA"/>
</dbReference>
<evidence type="ECO:0000313" key="3">
    <source>
        <dbReference type="Proteomes" id="UP000321172"/>
    </source>
</evidence>
<dbReference type="AlphaFoldDB" id="A0A5B8S2F4"/>
<keyword evidence="3" id="KW-1185">Reference proteome</keyword>
<organism evidence="2 3">
    <name type="scientific">Novosphingobium ginsenosidimutans</name>
    <dbReference type="NCBI Taxonomy" id="1176536"/>
    <lineage>
        <taxon>Bacteria</taxon>
        <taxon>Pseudomonadati</taxon>
        <taxon>Pseudomonadota</taxon>
        <taxon>Alphaproteobacteria</taxon>
        <taxon>Sphingomonadales</taxon>
        <taxon>Sphingomonadaceae</taxon>
        <taxon>Novosphingobium</taxon>
    </lineage>
</organism>
<dbReference type="SMART" id="SM00342">
    <property type="entry name" value="HTH_ARAC"/>
    <property type="match status" value="1"/>
</dbReference>
<sequence length="302" mass="34101">MPDALPADVAVKVRFHAPPPTLQACFTSFYLTEIDVPPGAVVTDALQPEWANLRFFGGERPQAWIENGDRVENARFVATGPSTRSTNFKLGQTRFWGIGLMPLGWARFIGQPAADHANLIADGNRHVSFARFRSLAHSLTLRVEDEAEELARIIAFFDAIPPIDQDEEARILAIHAALVDPEVATVTDMVQRIGTSQRTVERACLRHFGFPPKLLLRRQRFMRSLAQFMLDRSRKWIGAIDEHYHDQAQFVRDFREFMGMSPRQYAAMPHPVLERFMYERARVHGAAVQTLDVPAGATTPIK</sequence>
<dbReference type="RefSeq" id="WP_147089192.1">
    <property type="nucleotide sequence ID" value="NZ_BAABJD010000001.1"/>
</dbReference>
<evidence type="ECO:0000313" key="2">
    <source>
        <dbReference type="EMBL" id="QEA15212.1"/>
    </source>
</evidence>
<reference evidence="2 3" key="1">
    <citation type="journal article" date="2013" name="J. Microbiol. Biotechnol.">
        <title>Novosphingobium ginsenosidimutans sp. nov., with the ability to convert ginsenoside.</title>
        <authorList>
            <person name="Kim J.K."/>
            <person name="He D."/>
            <person name="Liu Q.M."/>
            <person name="Park H.Y."/>
            <person name="Jung M.S."/>
            <person name="Yoon M.H."/>
            <person name="Kim S.C."/>
            <person name="Im W.T."/>
        </authorList>
    </citation>
    <scope>NUCLEOTIDE SEQUENCE [LARGE SCALE GENOMIC DNA]</scope>
    <source>
        <strain evidence="2 3">FW-6</strain>
    </source>
</reference>
<dbReference type="Pfam" id="PF12833">
    <property type="entry name" value="HTH_18"/>
    <property type="match status" value="1"/>
</dbReference>
<dbReference type="PROSITE" id="PS01124">
    <property type="entry name" value="HTH_ARAC_FAMILY_2"/>
    <property type="match status" value="1"/>
</dbReference>
<dbReference type="GO" id="GO:0003700">
    <property type="term" value="F:DNA-binding transcription factor activity"/>
    <property type="evidence" value="ECO:0007669"/>
    <property type="project" value="InterPro"/>
</dbReference>
<evidence type="ECO:0000259" key="1">
    <source>
        <dbReference type="PROSITE" id="PS01124"/>
    </source>
</evidence>
<name>A0A5B8S2F4_9SPHN</name>
<gene>
    <name evidence="2" type="ORF">FRF71_03115</name>
</gene>
<protein>
    <submittedName>
        <fullName evidence="2">Helix-turn-helix domain-containing protein</fullName>
    </submittedName>
</protein>
<dbReference type="Gene3D" id="1.10.10.60">
    <property type="entry name" value="Homeodomain-like"/>
    <property type="match status" value="1"/>
</dbReference>
<dbReference type="OrthoDB" id="2559672at2"/>
<dbReference type="Proteomes" id="UP000321172">
    <property type="component" value="Chromosome"/>
</dbReference>
<dbReference type="GO" id="GO:0043565">
    <property type="term" value="F:sequence-specific DNA binding"/>
    <property type="evidence" value="ECO:0007669"/>
    <property type="project" value="InterPro"/>
</dbReference>
<feature type="domain" description="HTH araC/xylS-type" evidence="1">
    <location>
        <begin position="168"/>
        <end position="268"/>
    </location>
</feature>
<dbReference type="InterPro" id="IPR018060">
    <property type="entry name" value="HTH_AraC"/>
</dbReference>
<dbReference type="KEGG" id="ngf:FRF71_03115"/>
<proteinExistence type="predicted"/>
<accession>A0A5B8S2F4</accession>